<dbReference type="PANTHER" id="PTHR11851">
    <property type="entry name" value="METALLOPROTEASE"/>
    <property type="match status" value="1"/>
</dbReference>
<evidence type="ECO:0000313" key="4">
    <source>
        <dbReference type="EMBL" id="WWY04125.1"/>
    </source>
</evidence>
<evidence type="ECO:0000259" key="2">
    <source>
        <dbReference type="Pfam" id="PF05193"/>
    </source>
</evidence>
<dbReference type="SUPFAM" id="SSF63411">
    <property type="entry name" value="LuxS/MPP-like metallohydrolase"/>
    <property type="match status" value="2"/>
</dbReference>
<gene>
    <name evidence="3" type="ORF">ORY91_001528</name>
    <name evidence="4" type="ORF">V9W64_05300</name>
</gene>
<reference evidence="4" key="2">
    <citation type="submission" date="2024-02" db="EMBL/GenBank/DDBJ databases">
        <title>Neisseria leonii sp. nov.</title>
        <authorList>
            <person name="Boutroux M."/>
            <person name="Favre-Rochex S."/>
            <person name="Gorgette O."/>
            <person name="Touak G."/>
            <person name="Muhle E."/>
            <person name="Chesneau O."/>
            <person name="Clermont D."/>
            <person name="Rahi P."/>
        </authorList>
    </citation>
    <scope>NUCLEOTIDE SEQUENCE</scope>
    <source>
        <strain evidence="4">51.81</strain>
    </source>
</reference>
<dbReference type="EMBL" id="JAPQFL010000004">
    <property type="protein sequence ID" value="MDD9328110.1"/>
    <property type="molecule type" value="Genomic_DNA"/>
</dbReference>
<dbReference type="EMBL" id="CP146598">
    <property type="protein sequence ID" value="WWY04125.1"/>
    <property type="molecule type" value="Genomic_DNA"/>
</dbReference>
<feature type="domain" description="Peptidase M16 N-terminal" evidence="1">
    <location>
        <begin position="78"/>
        <end position="165"/>
    </location>
</feature>
<dbReference type="Gene3D" id="3.30.830.10">
    <property type="entry name" value="Metalloenzyme, LuxS/M16 peptidase-like"/>
    <property type="match status" value="2"/>
</dbReference>
<name>A0A9X4E3L8_9NEIS</name>
<dbReference type="InterPro" id="IPR011249">
    <property type="entry name" value="Metalloenz_LuxS/M16"/>
</dbReference>
<evidence type="ECO:0000313" key="3">
    <source>
        <dbReference type="EMBL" id="MDD9328110.1"/>
    </source>
</evidence>
<dbReference type="InterPro" id="IPR050361">
    <property type="entry name" value="MPP/UQCRC_Complex"/>
</dbReference>
<dbReference type="Pfam" id="PF00675">
    <property type="entry name" value="Peptidase_M16"/>
    <property type="match status" value="1"/>
</dbReference>
<dbReference type="InterPro" id="IPR007863">
    <property type="entry name" value="Peptidase_M16_C"/>
</dbReference>
<dbReference type="Proteomes" id="UP001149607">
    <property type="component" value="Chromosome"/>
</dbReference>
<dbReference type="GO" id="GO:0046872">
    <property type="term" value="F:metal ion binding"/>
    <property type="evidence" value="ECO:0007669"/>
    <property type="project" value="InterPro"/>
</dbReference>
<feature type="domain" description="Peptidase M16 C-terminal" evidence="2">
    <location>
        <begin position="197"/>
        <end position="374"/>
    </location>
</feature>
<sequence>MRRNKLFLHSAARILLTAVLIWGFQTASALDIQRWQTPEGNTLTLSERRELPTVHLRVVFKGAGTAAGAQPDLAGAVAAMLVYGTQKYSEDALRDESNRLGISIDASAGTENSAVTLVSLSRPDTLNAAADLLNEVLVRPVFDAAVWAREQRQAVTALKQSEQSPSFLADRAATLLNYGNHPYANGARSSEAGIMGLSRDDLAAFHRRFYRRDNAYVSIVGDVTRGQAEALAGRILRGLPRQPDGVRQAVPEVVRQAGREQRIPFADKEQATVVMSMPLLGIDDPDRIALTVGNYILGGGGFDSRLMKILRDQEGLVYGVSSSMSPLAEKGPFTVSFTTQKSGADRALAVARRVLADFAAQGPTEAELQQAKNYLIGSHPLRFDTNAKVLPHISSVGVYQLPADRFDRYPQEVAALTADEIRRVWQRRVDPSRMNAVLVGAQ</sequence>
<organism evidence="3">
    <name type="scientific">Neisseria leonii</name>
    <dbReference type="NCBI Taxonomy" id="2995413"/>
    <lineage>
        <taxon>Bacteria</taxon>
        <taxon>Pseudomonadati</taxon>
        <taxon>Pseudomonadota</taxon>
        <taxon>Betaproteobacteria</taxon>
        <taxon>Neisseriales</taxon>
        <taxon>Neisseriaceae</taxon>
        <taxon>Neisseria</taxon>
    </lineage>
</organism>
<proteinExistence type="predicted"/>
<keyword evidence="5" id="KW-1185">Reference proteome</keyword>
<evidence type="ECO:0000259" key="1">
    <source>
        <dbReference type="Pfam" id="PF00675"/>
    </source>
</evidence>
<dbReference type="Pfam" id="PF05193">
    <property type="entry name" value="Peptidase_M16_C"/>
    <property type="match status" value="1"/>
</dbReference>
<protein>
    <submittedName>
        <fullName evidence="3">Insulinase family protein</fullName>
    </submittedName>
    <submittedName>
        <fullName evidence="4">Pitrilysin family protein</fullName>
    </submittedName>
</protein>
<dbReference type="RefSeq" id="WP_274585224.1">
    <property type="nucleotide sequence ID" value="NZ_CP146598.1"/>
</dbReference>
<accession>A0A9X4E3L8</accession>
<evidence type="ECO:0000313" key="5">
    <source>
        <dbReference type="Proteomes" id="UP001149607"/>
    </source>
</evidence>
<reference evidence="3" key="1">
    <citation type="submission" date="2022-10" db="EMBL/GenBank/DDBJ databases">
        <authorList>
            <person name="Boutroux M."/>
        </authorList>
    </citation>
    <scope>NUCLEOTIDE SEQUENCE</scope>
    <source>
        <strain evidence="3">51.81</strain>
    </source>
</reference>
<dbReference type="InterPro" id="IPR011765">
    <property type="entry name" value="Pept_M16_N"/>
</dbReference>
<dbReference type="PANTHER" id="PTHR11851:SF224">
    <property type="entry name" value="PROCESSING PROTEASE"/>
    <property type="match status" value="1"/>
</dbReference>
<dbReference type="AlphaFoldDB" id="A0A9X4E3L8"/>